<evidence type="ECO:0000313" key="4">
    <source>
        <dbReference type="Proteomes" id="UP000799640"/>
    </source>
</evidence>
<feature type="chain" id="PRO_5026273502" evidence="2">
    <location>
        <begin position="25"/>
        <end position="155"/>
    </location>
</feature>
<dbReference type="Proteomes" id="UP000799640">
    <property type="component" value="Unassembled WGS sequence"/>
</dbReference>
<accession>A0A6G1HQG5</accession>
<sequence>MARYGFTLFLVLLTVLSLSHLSYAASATSFCKCTCFSNSTIIQLDGLPASSSGDAPATHRDSKQTRGTCNDCNRKFCLSYNLPICKGAKEDDVLTTCFQRDSAKDEAVVFIFIIATTGLLIWAAVQSWVKQYAGSWRERRTAVYEPISNAGADES</sequence>
<protein>
    <submittedName>
        <fullName evidence="3">Uncharacterized protein</fullName>
    </submittedName>
</protein>
<dbReference type="AlphaFoldDB" id="A0A6G1HQG5"/>
<organism evidence="3 4">
    <name type="scientific">Trichodelitschia bisporula</name>
    <dbReference type="NCBI Taxonomy" id="703511"/>
    <lineage>
        <taxon>Eukaryota</taxon>
        <taxon>Fungi</taxon>
        <taxon>Dikarya</taxon>
        <taxon>Ascomycota</taxon>
        <taxon>Pezizomycotina</taxon>
        <taxon>Dothideomycetes</taxon>
        <taxon>Dothideomycetes incertae sedis</taxon>
        <taxon>Phaeotrichales</taxon>
        <taxon>Phaeotrichaceae</taxon>
        <taxon>Trichodelitschia</taxon>
    </lineage>
</organism>
<reference evidence="3" key="1">
    <citation type="journal article" date="2020" name="Stud. Mycol.">
        <title>101 Dothideomycetes genomes: a test case for predicting lifestyles and emergence of pathogens.</title>
        <authorList>
            <person name="Haridas S."/>
            <person name="Albert R."/>
            <person name="Binder M."/>
            <person name="Bloem J."/>
            <person name="Labutti K."/>
            <person name="Salamov A."/>
            <person name="Andreopoulos B."/>
            <person name="Baker S."/>
            <person name="Barry K."/>
            <person name="Bills G."/>
            <person name="Bluhm B."/>
            <person name="Cannon C."/>
            <person name="Castanera R."/>
            <person name="Culley D."/>
            <person name="Daum C."/>
            <person name="Ezra D."/>
            <person name="Gonzalez J."/>
            <person name="Henrissat B."/>
            <person name="Kuo A."/>
            <person name="Liang C."/>
            <person name="Lipzen A."/>
            <person name="Lutzoni F."/>
            <person name="Magnuson J."/>
            <person name="Mondo S."/>
            <person name="Nolan M."/>
            <person name="Ohm R."/>
            <person name="Pangilinan J."/>
            <person name="Park H.-J."/>
            <person name="Ramirez L."/>
            <person name="Alfaro M."/>
            <person name="Sun H."/>
            <person name="Tritt A."/>
            <person name="Yoshinaga Y."/>
            <person name="Zwiers L.-H."/>
            <person name="Turgeon B."/>
            <person name="Goodwin S."/>
            <person name="Spatafora J."/>
            <person name="Crous P."/>
            <person name="Grigoriev I."/>
        </authorList>
    </citation>
    <scope>NUCLEOTIDE SEQUENCE</scope>
    <source>
        <strain evidence="3">CBS 262.69</strain>
    </source>
</reference>
<evidence type="ECO:0000256" key="2">
    <source>
        <dbReference type="SAM" id="SignalP"/>
    </source>
</evidence>
<feature type="signal peptide" evidence="2">
    <location>
        <begin position="1"/>
        <end position="24"/>
    </location>
</feature>
<name>A0A6G1HQG5_9PEZI</name>
<dbReference type="EMBL" id="ML996700">
    <property type="protein sequence ID" value="KAF2398298.1"/>
    <property type="molecule type" value="Genomic_DNA"/>
</dbReference>
<proteinExistence type="predicted"/>
<dbReference type="PANTHER" id="PTHR36854">
    <property type="entry name" value="CHROMOSOME 9, WHOLE GENOME SHOTGUN SEQUENCE"/>
    <property type="match status" value="1"/>
</dbReference>
<keyword evidence="1" id="KW-0812">Transmembrane</keyword>
<dbReference type="PANTHER" id="PTHR36854:SF1">
    <property type="entry name" value="TRANSMEMBRANE PROTEIN"/>
    <property type="match status" value="1"/>
</dbReference>
<feature type="transmembrane region" description="Helical" evidence="1">
    <location>
        <begin position="107"/>
        <end position="129"/>
    </location>
</feature>
<keyword evidence="1" id="KW-1133">Transmembrane helix</keyword>
<dbReference type="OrthoDB" id="2142503at2759"/>
<keyword evidence="2" id="KW-0732">Signal</keyword>
<keyword evidence="1" id="KW-0472">Membrane</keyword>
<evidence type="ECO:0000313" key="3">
    <source>
        <dbReference type="EMBL" id="KAF2398298.1"/>
    </source>
</evidence>
<gene>
    <name evidence="3" type="ORF">EJ06DRAFT_532045</name>
</gene>
<evidence type="ECO:0000256" key="1">
    <source>
        <dbReference type="SAM" id="Phobius"/>
    </source>
</evidence>
<keyword evidence="4" id="KW-1185">Reference proteome</keyword>